<dbReference type="SUPFAM" id="SSF159888">
    <property type="entry name" value="YdhG-like"/>
    <property type="match status" value="1"/>
</dbReference>
<accession>A0A150XAR0</accession>
<reference evidence="2 3" key="1">
    <citation type="submission" date="2016-01" db="EMBL/GenBank/DDBJ databases">
        <title>Genome sequencing of Roseivirga spongicola UST030701-084.</title>
        <authorList>
            <person name="Selvaratnam C."/>
            <person name="Thevarajoo S."/>
            <person name="Goh K.M."/>
            <person name="Ee R."/>
            <person name="Chan K.-G."/>
            <person name="Chong C.S."/>
        </authorList>
    </citation>
    <scope>NUCLEOTIDE SEQUENCE [LARGE SCALE GENOMIC DNA]</scope>
    <source>
        <strain evidence="2 3">UST030701-084</strain>
    </source>
</reference>
<evidence type="ECO:0000313" key="3">
    <source>
        <dbReference type="Proteomes" id="UP000075606"/>
    </source>
</evidence>
<comment type="caution">
    <text evidence="2">The sequence shown here is derived from an EMBL/GenBank/DDBJ whole genome shotgun (WGS) entry which is preliminary data.</text>
</comment>
<dbReference type="OrthoDB" id="115213at2"/>
<organism evidence="2 3">
    <name type="scientific">Roseivirga spongicola</name>
    <dbReference type="NCBI Taxonomy" id="333140"/>
    <lineage>
        <taxon>Bacteria</taxon>
        <taxon>Pseudomonadati</taxon>
        <taxon>Bacteroidota</taxon>
        <taxon>Cytophagia</taxon>
        <taxon>Cytophagales</taxon>
        <taxon>Roseivirgaceae</taxon>
        <taxon>Roseivirga</taxon>
    </lineage>
</organism>
<dbReference type="Gene3D" id="3.90.1150.200">
    <property type="match status" value="1"/>
</dbReference>
<dbReference type="EMBL" id="LRPC01000012">
    <property type="protein sequence ID" value="KYG75776.1"/>
    <property type="molecule type" value="Genomic_DNA"/>
</dbReference>
<sequence>MGKMKSYNTVEEYFADQSSEVLNKLQQLRQCILEAAPHAEEKINYGIPCYALIENGKRDQQVMMAGYKNHISFYPFPTAIDAFKEELAPYTTGKGTVQFKIEEKLPLDLIKQIVIFRVKELNSTP</sequence>
<dbReference type="Pfam" id="PF08818">
    <property type="entry name" value="DUF1801"/>
    <property type="match status" value="1"/>
</dbReference>
<evidence type="ECO:0000259" key="1">
    <source>
        <dbReference type="Pfam" id="PF08818"/>
    </source>
</evidence>
<dbReference type="InterPro" id="IPR014922">
    <property type="entry name" value="YdhG-like"/>
</dbReference>
<dbReference type="STRING" id="333140.AWW68_08040"/>
<evidence type="ECO:0000313" key="2">
    <source>
        <dbReference type="EMBL" id="KYG75776.1"/>
    </source>
</evidence>
<name>A0A150XAR0_9BACT</name>
<proteinExistence type="predicted"/>
<keyword evidence="3" id="KW-1185">Reference proteome</keyword>
<gene>
    <name evidence="2" type="ORF">AWW68_08040</name>
</gene>
<protein>
    <recommendedName>
        <fullName evidence="1">YdhG-like domain-containing protein</fullName>
    </recommendedName>
</protein>
<dbReference type="Proteomes" id="UP000075606">
    <property type="component" value="Unassembled WGS sequence"/>
</dbReference>
<feature type="domain" description="YdhG-like" evidence="1">
    <location>
        <begin position="24"/>
        <end position="116"/>
    </location>
</feature>
<dbReference type="AlphaFoldDB" id="A0A150XAR0"/>